<gene>
    <name evidence="2" type="ORF">CLV40_13328</name>
</gene>
<protein>
    <submittedName>
        <fullName evidence="2">Uncharacterized protein</fullName>
    </submittedName>
</protein>
<name>A0A2S6GCP7_9PSEU</name>
<sequence>MNGGLVVVDVAGGDVVERRTAAPGEEPGCLCCGTPLPERGTARGGPRLRYCPEGQGRWDGDAFSCKRHGAAVVAYRSARGDDDPHDPLAVLDRELTRLRSTLTPALTALTDTAAAVAGQQELVRRETVRVAEAEAHAEHAHRATAAATQARDQAQAAAAADRAAAAAAVADRDQARDDATRARAAATAATTQAATAEQARQDAVTAAGDAVKTREAAQARVAALTDTVAALTADRDGDRTALENLRTRLAACQAEERAARGIATELAHRLEQATADRDRATADHARLVAESAAGQARLDTLTAAVTDRDTALAAAREDLTAATVHNRVLRHLAHAVPVDAPHHPAVRHLLATLTDTGTDLLADLATTIATAPAGTRPVDAVLARLRAPDTARADIEQTLTEPGGADTRARRTLTGLAATGRLPAVPLTDHDPNTPPAAHTVTIHVHGGTPDTRRHLAVEATRVAPDRVTTAPDGTELRIDTPTAPVLTYLADLAAHLGLTATIGTTP</sequence>
<reference evidence="2 3" key="1">
    <citation type="submission" date="2018-02" db="EMBL/GenBank/DDBJ databases">
        <title>Genomic Encyclopedia of Archaeal and Bacterial Type Strains, Phase II (KMG-II): from individual species to whole genera.</title>
        <authorList>
            <person name="Goeker M."/>
        </authorList>
    </citation>
    <scope>NUCLEOTIDE SEQUENCE [LARGE SCALE GENOMIC DNA]</scope>
    <source>
        <strain evidence="2 3">YU 961-1</strain>
    </source>
</reference>
<dbReference type="RefSeq" id="WP_374065052.1">
    <property type="nucleotide sequence ID" value="NZ_CP154825.1"/>
</dbReference>
<feature type="coiled-coil region" evidence="1">
    <location>
        <begin position="263"/>
        <end position="290"/>
    </location>
</feature>
<organism evidence="2 3">
    <name type="scientific">Actinokineospora auranticolor</name>
    <dbReference type="NCBI Taxonomy" id="155976"/>
    <lineage>
        <taxon>Bacteria</taxon>
        <taxon>Bacillati</taxon>
        <taxon>Actinomycetota</taxon>
        <taxon>Actinomycetes</taxon>
        <taxon>Pseudonocardiales</taxon>
        <taxon>Pseudonocardiaceae</taxon>
        <taxon>Actinokineospora</taxon>
    </lineage>
</organism>
<comment type="caution">
    <text evidence="2">The sequence shown here is derived from an EMBL/GenBank/DDBJ whole genome shotgun (WGS) entry which is preliminary data.</text>
</comment>
<evidence type="ECO:0000313" key="2">
    <source>
        <dbReference type="EMBL" id="PPK62762.1"/>
    </source>
</evidence>
<dbReference type="Proteomes" id="UP000239203">
    <property type="component" value="Unassembled WGS sequence"/>
</dbReference>
<proteinExistence type="predicted"/>
<evidence type="ECO:0000313" key="3">
    <source>
        <dbReference type="Proteomes" id="UP000239203"/>
    </source>
</evidence>
<evidence type="ECO:0000256" key="1">
    <source>
        <dbReference type="SAM" id="Coils"/>
    </source>
</evidence>
<keyword evidence="3" id="KW-1185">Reference proteome</keyword>
<dbReference type="EMBL" id="PTIX01000033">
    <property type="protein sequence ID" value="PPK62762.1"/>
    <property type="molecule type" value="Genomic_DNA"/>
</dbReference>
<keyword evidence="1" id="KW-0175">Coiled coil</keyword>
<accession>A0A2S6GCP7</accession>
<dbReference type="AlphaFoldDB" id="A0A2S6GCP7"/>